<dbReference type="Gene3D" id="3.30.200.150">
    <property type="match status" value="1"/>
</dbReference>
<dbReference type="AlphaFoldDB" id="A0A0B8QTJ4"/>
<dbReference type="SUPFAM" id="SSF56112">
    <property type="entry name" value="Protein kinase-like (PK-like)"/>
    <property type="match status" value="1"/>
</dbReference>
<organism evidence="1 2">
    <name type="scientific">Lactococcus lactis subsp. lactis</name>
    <name type="common">Streptococcus lactis</name>
    <dbReference type="NCBI Taxonomy" id="1360"/>
    <lineage>
        <taxon>Bacteria</taxon>
        <taxon>Bacillati</taxon>
        <taxon>Bacillota</taxon>
        <taxon>Bacilli</taxon>
        <taxon>Lactobacillales</taxon>
        <taxon>Streptococcaceae</taxon>
        <taxon>Lactococcus</taxon>
    </lineage>
</organism>
<dbReference type="Pfam" id="PF03881">
    <property type="entry name" value="Fructosamin_kin"/>
    <property type="match status" value="1"/>
</dbReference>
<dbReference type="Proteomes" id="UP000031847">
    <property type="component" value="Unassembled WGS sequence"/>
</dbReference>
<dbReference type="Gene3D" id="3.90.1200.10">
    <property type="match status" value="1"/>
</dbReference>
<accession>A0A0B8QTJ4</accession>
<reference evidence="1 2" key="1">
    <citation type="submission" date="2015-01" db="EMBL/GenBank/DDBJ databases">
        <title>Lactococcus lactis subsp.lactis JCM 5805 whole genome shotgun sequence.</title>
        <authorList>
            <person name="Fujii T."/>
            <person name="Tomita Y."/>
            <person name="Ikushima S."/>
            <person name="Fujiwara D."/>
        </authorList>
    </citation>
    <scope>NUCLEOTIDE SEQUENCE [LARGE SCALE GENOMIC DNA]</scope>
    <source>
        <strain evidence="1 2">JCM 5805</strain>
    </source>
</reference>
<dbReference type="EMBL" id="BBSI01000022">
    <property type="protein sequence ID" value="GAM80307.1"/>
    <property type="molecule type" value="Genomic_DNA"/>
</dbReference>
<keyword evidence="1" id="KW-0808">Transferase</keyword>
<evidence type="ECO:0000313" key="1">
    <source>
        <dbReference type="EMBL" id="GAM80307.1"/>
    </source>
</evidence>
<gene>
    <name evidence="1" type="ORF">JCM5805K_1418</name>
</gene>
<evidence type="ECO:0000313" key="2">
    <source>
        <dbReference type="Proteomes" id="UP000031847"/>
    </source>
</evidence>
<dbReference type="InterPro" id="IPR011009">
    <property type="entry name" value="Kinase-like_dom_sf"/>
</dbReference>
<keyword evidence="1" id="KW-0418">Kinase</keyword>
<proteinExistence type="predicted"/>
<dbReference type="InterPro" id="IPR016477">
    <property type="entry name" value="Fructo-/Ketosamine-3-kinase"/>
</dbReference>
<sequence length="282" mass="32984">MRSRGYDEERGSILKNNLKVKKLSGGTLSSCFHISLPLYGGIVIKLNNSQVLRDESMFLNYYEKVEWYPKLLAISSDDSFIIYKYIEGRTKNNLNKEYLLKFLVNNIVNKYQVVEKKIWGRANFPVGSWESFLHERGKEAKMFINGNPDINFEIDIDNIIEKIALSNIKSEKPYLLHGDLGIYNVIFYEDKINGIIDPMPIYGVPIYDLIFAYLSTPEEIKDLYILDIIDLLNYKKVFSCEYKIHEILFGIIVRIGRCLKHHSNDVQAYISAFYFWQDKLKK</sequence>
<protein>
    <submittedName>
        <fullName evidence="1">Fructosamine-3-kinase</fullName>
    </submittedName>
</protein>
<name>A0A0B8QTJ4_LACLL</name>
<dbReference type="GO" id="GO:0016301">
    <property type="term" value="F:kinase activity"/>
    <property type="evidence" value="ECO:0007669"/>
    <property type="project" value="UniProtKB-KW"/>
</dbReference>
<comment type="caution">
    <text evidence="1">The sequence shown here is derived from an EMBL/GenBank/DDBJ whole genome shotgun (WGS) entry which is preliminary data.</text>
</comment>